<proteinExistence type="predicted"/>
<organism evidence="7 8">
    <name type="scientific">Desulfobacter latus</name>
    <dbReference type="NCBI Taxonomy" id="2292"/>
    <lineage>
        <taxon>Bacteria</taxon>
        <taxon>Pseudomonadati</taxon>
        <taxon>Thermodesulfobacteriota</taxon>
        <taxon>Desulfobacteria</taxon>
        <taxon>Desulfobacterales</taxon>
        <taxon>Desulfobacteraceae</taxon>
        <taxon>Desulfobacter</taxon>
    </lineage>
</organism>
<evidence type="ECO:0000259" key="6">
    <source>
        <dbReference type="Pfam" id="PF21157"/>
    </source>
</evidence>
<keyword evidence="3" id="KW-0862">Zinc</keyword>
<comment type="caution">
    <text evidence="7">The sequence shown here is derived from an EMBL/GenBank/DDBJ whole genome shotgun (WGS) entry which is preliminary data.</text>
</comment>
<dbReference type="InterPro" id="IPR020458">
    <property type="entry name" value="Znf_DskA_TraR_CS"/>
</dbReference>
<feature type="domain" description="Zinc finger DksA/TraR C4-type" evidence="5">
    <location>
        <begin position="98"/>
        <end position="132"/>
    </location>
</feature>
<dbReference type="PROSITE" id="PS51128">
    <property type="entry name" value="ZF_DKSA_2"/>
    <property type="match status" value="1"/>
</dbReference>
<dbReference type="InterPro" id="IPR037187">
    <property type="entry name" value="DnaK_N"/>
</dbReference>
<dbReference type="Proteomes" id="UP000553343">
    <property type="component" value="Unassembled WGS sequence"/>
</dbReference>
<dbReference type="PANTHER" id="PTHR33823:SF2">
    <property type="entry name" value="RNA POLYMERASE-BINDING TRANSCRIPTION FACTOR DKSA"/>
    <property type="match status" value="1"/>
</dbReference>
<feature type="domain" description="DnaK suppressor protein DksA N-terminal" evidence="6">
    <location>
        <begin position="25"/>
        <end position="95"/>
    </location>
</feature>
<dbReference type="RefSeq" id="WP_178364905.1">
    <property type="nucleotide sequence ID" value="NZ_JACADJ010000001.1"/>
</dbReference>
<feature type="zinc finger region" description="dksA C4-type" evidence="4">
    <location>
        <begin position="103"/>
        <end position="127"/>
    </location>
</feature>
<evidence type="ECO:0000259" key="5">
    <source>
        <dbReference type="Pfam" id="PF01258"/>
    </source>
</evidence>
<evidence type="ECO:0000256" key="3">
    <source>
        <dbReference type="ARBA" id="ARBA00022833"/>
    </source>
</evidence>
<evidence type="ECO:0000313" key="8">
    <source>
        <dbReference type="Proteomes" id="UP000553343"/>
    </source>
</evidence>
<keyword evidence="2" id="KW-0863">Zinc-finger</keyword>
<protein>
    <submittedName>
        <fullName evidence="7">TraR/DksA C4-type zinc finger protein</fullName>
    </submittedName>
</protein>
<dbReference type="Pfam" id="PF01258">
    <property type="entry name" value="zf-dskA_traR"/>
    <property type="match status" value="1"/>
</dbReference>
<dbReference type="Gene3D" id="1.20.120.910">
    <property type="entry name" value="DksA, coiled-coil domain"/>
    <property type="match status" value="1"/>
</dbReference>
<dbReference type="InterPro" id="IPR000962">
    <property type="entry name" value="Znf_DskA_TraR"/>
</dbReference>
<evidence type="ECO:0000313" key="7">
    <source>
        <dbReference type="EMBL" id="NWH03449.1"/>
    </source>
</evidence>
<dbReference type="SUPFAM" id="SSF109635">
    <property type="entry name" value="DnaK suppressor protein DksA, alpha-hairpin domain"/>
    <property type="match status" value="1"/>
</dbReference>
<dbReference type="InterPro" id="IPR048489">
    <property type="entry name" value="DksA_N"/>
</dbReference>
<dbReference type="Pfam" id="PF21157">
    <property type="entry name" value="DksA_N"/>
    <property type="match status" value="1"/>
</dbReference>
<dbReference type="SUPFAM" id="SSF57716">
    <property type="entry name" value="Glucocorticoid receptor-like (DNA-binding domain)"/>
    <property type="match status" value="1"/>
</dbReference>
<dbReference type="GO" id="GO:0008270">
    <property type="term" value="F:zinc ion binding"/>
    <property type="evidence" value="ECO:0007669"/>
    <property type="project" value="UniProtKB-KW"/>
</dbReference>
<sequence length="147" mass="16806">MTQVLQLSSDKYYPLDNEPYMSDGQLAYFKCKLMQRKDELRNKISNSIKKIKTLEAAQADLLDRSNAYMDLTLEVKSFERHSDMIVQVDRALARIDDGSFGYCELTGDEIGLRRLEAIPFATLSIKALEEFEAGQGNMFISKQTLYS</sequence>
<accession>A0A850SQI4</accession>
<evidence type="ECO:0000256" key="2">
    <source>
        <dbReference type="ARBA" id="ARBA00022771"/>
    </source>
</evidence>
<evidence type="ECO:0000256" key="4">
    <source>
        <dbReference type="PROSITE-ProRule" id="PRU00510"/>
    </source>
</evidence>
<keyword evidence="8" id="KW-1185">Reference proteome</keyword>
<reference evidence="7 8" key="1">
    <citation type="submission" date="2020-06" db="EMBL/GenBank/DDBJ databases">
        <title>High-quality draft genome of sulfate reducer Desulfobacter latus type strain AcrS2 isolated from marine sediment.</title>
        <authorList>
            <person name="Hoppe M."/>
            <person name="Larsen C.K."/>
            <person name="Marshall I.P.G."/>
            <person name="Schramm A."/>
            <person name="Marietou A.G."/>
        </authorList>
    </citation>
    <scope>NUCLEOTIDE SEQUENCE [LARGE SCALE GENOMIC DNA]</scope>
    <source>
        <strain evidence="7 8">AcRS2</strain>
    </source>
</reference>
<dbReference type="EMBL" id="JACADJ010000001">
    <property type="protein sequence ID" value="NWH03449.1"/>
    <property type="molecule type" value="Genomic_DNA"/>
</dbReference>
<gene>
    <name evidence="7" type="ORF">HXW94_00300</name>
</gene>
<name>A0A850SQI4_9BACT</name>
<dbReference type="AlphaFoldDB" id="A0A850SQI4"/>
<evidence type="ECO:0000256" key="1">
    <source>
        <dbReference type="ARBA" id="ARBA00022723"/>
    </source>
</evidence>
<dbReference type="PROSITE" id="PS01102">
    <property type="entry name" value="ZF_DKSA_1"/>
    <property type="match status" value="1"/>
</dbReference>
<keyword evidence="1" id="KW-0479">Metal-binding</keyword>
<dbReference type="PANTHER" id="PTHR33823">
    <property type="entry name" value="RNA POLYMERASE-BINDING TRANSCRIPTION FACTOR DKSA-RELATED"/>
    <property type="match status" value="1"/>
</dbReference>